<gene>
    <name evidence="1" type="ORF">HER39_07250</name>
</gene>
<evidence type="ECO:0000313" key="2">
    <source>
        <dbReference type="Proteomes" id="UP000523795"/>
    </source>
</evidence>
<accession>A0ABX1JM33</accession>
<comment type="caution">
    <text evidence="1">The sequence shown here is derived from an EMBL/GenBank/DDBJ whole genome shotgun (WGS) entry which is preliminary data.</text>
</comment>
<keyword evidence="2" id="KW-1185">Reference proteome</keyword>
<sequence>MSTYTAIARGELDKVTHDDELLTGQRPLRLSELLSGPGAGASARA</sequence>
<proteinExistence type="predicted"/>
<organism evidence="1 2">
    <name type="scientific">Arthrobacter deserti</name>
    <dbReference type="NCBI Taxonomy" id="1742687"/>
    <lineage>
        <taxon>Bacteria</taxon>
        <taxon>Bacillati</taxon>
        <taxon>Actinomycetota</taxon>
        <taxon>Actinomycetes</taxon>
        <taxon>Micrococcales</taxon>
        <taxon>Micrococcaceae</taxon>
        <taxon>Arthrobacter</taxon>
    </lineage>
</organism>
<dbReference type="Proteomes" id="UP000523795">
    <property type="component" value="Unassembled WGS sequence"/>
</dbReference>
<evidence type="ECO:0000313" key="1">
    <source>
        <dbReference type="EMBL" id="NKX50364.1"/>
    </source>
</evidence>
<name>A0ABX1JM33_9MICC</name>
<reference evidence="1 2" key="1">
    <citation type="submission" date="2020-04" db="EMBL/GenBank/DDBJ databases">
        <authorList>
            <person name="Liu S."/>
        </authorList>
    </citation>
    <scope>NUCLEOTIDE SEQUENCE [LARGE SCALE GENOMIC DNA]</scope>
    <source>
        <strain evidence="1 2">CGMCC 1.15091</strain>
    </source>
</reference>
<dbReference type="EMBL" id="JAAZSR010000084">
    <property type="protein sequence ID" value="NKX50364.1"/>
    <property type="molecule type" value="Genomic_DNA"/>
</dbReference>
<protein>
    <submittedName>
        <fullName evidence="1">Uncharacterized protein</fullName>
    </submittedName>
</protein>